<reference evidence="8" key="1">
    <citation type="journal article" date="2015" name="BMC Genomics">
        <title>Genomic and transcriptomic analysis of the endophytic fungus Pestalotiopsis fici reveals its lifestyle and high potential for synthesis of natural products.</title>
        <authorList>
            <person name="Wang X."/>
            <person name="Zhang X."/>
            <person name="Liu L."/>
            <person name="Xiang M."/>
            <person name="Wang W."/>
            <person name="Sun X."/>
            <person name="Che Y."/>
            <person name="Guo L."/>
            <person name="Liu G."/>
            <person name="Guo L."/>
            <person name="Wang C."/>
            <person name="Yin W.B."/>
            <person name="Stadler M."/>
            <person name="Zhang X."/>
            <person name="Liu X."/>
        </authorList>
    </citation>
    <scope>NUCLEOTIDE SEQUENCE [LARGE SCALE GENOMIC DNA]</scope>
    <source>
        <strain evidence="8">W106-1 / CGMCC3.15140</strain>
    </source>
</reference>
<sequence>MSSFGSPGSGPYAGKPIPPERGSFPLDHDGECKDVMVNYLKCLKDVRGQNDPACREIAKNYLSCRMERNLMAKDDFKNLGFGTEKPKPTPKEPEKGVKGELHW</sequence>
<dbReference type="GO" id="GO:0005758">
    <property type="term" value="C:mitochondrial intermembrane space"/>
    <property type="evidence" value="ECO:0007669"/>
    <property type="project" value="TreeGrafter"/>
</dbReference>
<evidence type="ECO:0000256" key="2">
    <source>
        <dbReference type="ARBA" id="ARBA00022490"/>
    </source>
</evidence>
<evidence type="ECO:0000313" key="7">
    <source>
        <dbReference type="EMBL" id="ETS88131.1"/>
    </source>
</evidence>
<dbReference type="HOGENOM" id="CLU_141947_3_1_1"/>
<dbReference type="OrthoDB" id="268594at2759"/>
<dbReference type="FunCoup" id="W3XSD0">
    <property type="interactions" value="307"/>
</dbReference>
<organism evidence="7 8">
    <name type="scientific">Pestalotiopsis fici (strain W106-1 / CGMCC3.15140)</name>
    <dbReference type="NCBI Taxonomy" id="1229662"/>
    <lineage>
        <taxon>Eukaryota</taxon>
        <taxon>Fungi</taxon>
        <taxon>Dikarya</taxon>
        <taxon>Ascomycota</taxon>
        <taxon>Pezizomycotina</taxon>
        <taxon>Sordariomycetes</taxon>
        <taxon>Xylariomycetidae</taxon>
        <taxon>Amphisphaeriales</taxon>
        <taxon>Sporocadaceae</taxon>
        <taxon>Pestalotiopsis</taxon>
    </lineage>
</organism>
<name>W3XSD0_PESFW</name>
<comment type="function">
    <text evidence="4">Required for the assembly of mitochondrial cytochrome c oxidase.</text>
</comment>
<protein>
    <submittedName>
        <fullName evidence="7">Cytochrome c oxidase assembly protein COX19</fullName>
    </submittedName>
</protein>
<dbReference type="PANTHER" id="PTHR21107:SF2">
    <property type="entry name" value="CYTOCHROME C OXIDASE ASSEMBLY PROTEIN COX19"/>
    <property type="match status" value="1"/>
</dbReference>
<keyword evidence="3" id="KW-1015">Disulfide bond</keyword>
<dbReference type="STRING" id="1229662.W3XSD0"/>
<evidence type="ECO:0000256" key="4">
    <source>
        <dbReference type="ARBA" id="ARBA00037279"/>
    </source>
</evidence>
<feature type="compositionally biased region" description="Basic and acidic residues" evidence="6">
    <location>
        <begin position="84"/>
        <end position="103"/>
    </location>
</feature>
<keyword evidence="8" id="KW-1185">Reference proteome</keyword>
<feature type="region of interest" description="Disordered" evidence="6">
    <location>
        <begin position="1"/>
        <end position="26"/>
    </location>
</feature>
<dbReference type="eggNOG" id="KOG3477">
    <property type="taxonomic scope" value="Eukaryota"/>
</dbReference>
<comment type="subcellular location">
    <subcellularLocation>
        <location evidence="1">Cytoplasm</location>
    </subcellularLocation>
</comment>
<gene>
    <name evidence="7" type="ORF">PFICI_01959</name>
</gene>
<dbReference type="InterPro" id="IPR051383">
    <property type="entry name" value="COX19"/>
</dbReference>
<dbReference type="OMA" id="GTNDEAC"/>
<dbReference type="PANTHER" id="PTHR21107">
    <property type="entry name" value="CYTOCHROME C OXIDASE ASSEMBLY PROTEIN COX19"/>
    <property type="match status" value="1"/>
</dbReference>
<evidence type="ECO:0000256" key="1">
    <source>
        <dbReference type="ARBA" id="ARBA00004496"/>
    </source>
</evidence>
<dbReference type="KEGG" id="pfy:PFICI_01959"/>
<dbReference type="Proteomes" id="UP000030651">
    <property type="component" value="Unassembled WGS sequence"/>
</dbReference>
<dbReference type="InParanoid" id="W3XSD0"/>
<dbReference type="RefSeq" id="XP_007828731.1">
    <property type="nucleotide sequence ID" value="XM_007830540.1"/>
</dbReference>
<dbReference type="GeneID" id="19266972"/>
<evidence type="ECO:0000256" key="3">
    <source>
        <dbReference type="ARBA" id="ARBA00023157"/>
    </source>
</evidence>
<evidence type="ECO:0000256" key="6">
    <source>
        <dbReference type="SAM" id="MobiDB-lite"/>
    </source>
</evidence>
<proteinExistence type="inferred from homology"/>
<keyword evidence="2" id="KW-0963">Cytoplasm</keyword>
<accession>W3XSD0</accession>
<dbReference type="EMBL" id="KI912109">
    <property type="protein sequence ID" value="ETS88131.1"/>
    <property type="molecule type" value="Genomic_DNA"/>
</dbReference>
<feature type="region of interest" description="Disordered" evidence="6">
    <location>
        <begin position="77"/>
        <end position="103"/>
    </location>
</feature>
<evidence type="ECO:0000313" key="8">
    <source>
        <dbReference type="Proteomes" id="UP000030651"/>
    </source>
</evidence>
<comment type="similarity">
    <text evidence="5">Belongs to the COX19 family.</text>
</comment>
<dbReference type="AlphaFoldDB" id="W3XSD0"/>
<dbReference type="GO" id="GO:0033617">
    <property type="term" value="P:mitochondrial respiratory chain complex IV assembly"/>
    <property type="evidence" value="ECO:0007669"/>
    <property type="project" value="TreeGrafter"/>
</dbReference>
<dbReference type="PROSITE" id="PS51808">
    <property type="entry name" value="CHCH"/>
    <property type="match status" value="1"/>
</dbReference>
<evidence type="ECO:0000256" key="5">
    <source>
        <dbReference type="ARBA" id="ARBA00038223"/>
    </source>
</evidence>